<dbReference type="Pfam" id="PF07562">
    <property type="entry name" value="NCD3G"/>
    <property type="match status" value="1"/>
</dbReference>
<feature type="transmembrane region" description="Helical" evidence="12">
    <location>
        <begin position="431"/>
        <end position="456"/>
    </location>
</feature>
<dbReference type="Ensembl" id="ENSACAT00000017577.3">
    <property type="protein sequence ID" value="ENSACAP00000017239.3"/>
    <property type="gene ID" value="ENSACAG00000009673.3"/>
</dbReference>
<dbReference type="Gene3D" id="3.40.50.2300">
    <property type="match status" value="2"/>
</dbReference>
<evidence type="ECO:0000256" key="5">
    <source>
        <dbReference type="ARBA" id="ARBA00022729"/>
    </source>
</evidence>
<evidence type="ECO:0000313" key="15">
    <source>
        <dbReference type="Proteomes" id="UP000001646"/>
    </source>
</evidence>
<evidence type="ECO:0000256" key="10">
    <source>
        <dbReference type="ARBA" id="ARBA00023180"/>
    </source>
</evidence>
<dbReference type="HOGENOM" id="CLU_005389_5_0_1"/>
<dbReference type="eggNOG" id="KOG1056">
    <property type="taxonomic scope" value="Eukaryota"/>
</dbReference>
<keyword evidence="11" id="KW-0807">Transducer</keyword>
<dbReference type="PRINTS" id="PR00248">
    <property type="entry name" value="GPCRMGR"/>
</dbReference>
<dbReference type="PRINTS" id="PR01535">
    <property type="entry name" value="VOMERONASL2R"/>
</dbReference>
<evidence type="ECO:0000256" key="4">
    <source>
        <dbReference type="ARBA" id="ARBA00022692"/>
    </source>
</evidence>
<dbReference type="InterPro" id="IPR000337">
    <property type="entry name" value="GPCR_3"/>
</dbReference>
<dbReference type="PANTHER" id="PTHR24061">
    <property type="entry name" value="CALCIUM-SENSING RECEPTOR-RELATED"/>
    <property type="match status" value="1"/>
</dbReference>
<feature type="transmembrane region" description="Helical" evidence="12">
    <location>
        <begin position="468"/>
        <end position="488"/>
    </location>
</feature>
<dbReference type="SUPFAM" id="SSF53822">
    <property type="entry name" value="Periplasmic binding protein-like I"/>
    <property type="match status" value="1"/>
</dbReference>
<keyword evidence="3" id="KW-1003">Cell membrane</keyword>
<dbReference type="AlphaFoldDB" id="H9GPC4"/>
<evidence type="ECO:0000256" key="12">
    <source>
        <dbReference type="SAM" id="Phobius"/>
    </source>
</evidence>
<feature type="transmembrane region" description="Helical" evidence="12">
    <location>
        <begin position="389"/>
        <end position="411"/>
    </location>
</feature>
<dbReference type="InterPro" id="IPR011500">
    <property type="entry name" value="GPCR_3_9-Cys_dom"/>
</dbReference>
<dbReference type="InterPro" id="IPR000068">
    <property type="entry name" value="GPCR_3_Ca_sens_rcpt-rel"/>
</dbReference>
<dbReference type="InterPro" id="IPR004073">
    <property type="entry name" value="GPCR_3_vmron_rcpt_2"/>
</dbReference>
<evidence type="ECO:0000256" key="7">
    <source>
        <dbReference type="ARBA" id="ARBA00023040"/>
    </source>
</evidence>
<dbReference type="InterPro" id="IPR017978">
    <property type="entry name" value="GPCR_3_C"/>
</dbReference>
<dbReference type="FunFam" id="2.10.50.30:FF:000002">
    <property type="entry name" value="Vomeronasal 2 receptor, h1"/>
    <property type="match status" value="1"/>
</dbReference>
<evidence type="ECO:0000256" key="1">
    <source>
        <dbReference type="ARBA" id="ARBA00004651"/>
    </source>
</evidence>
<keyword evidence="4 12" id="KW-0812">Transmembrane</keyword>
<evidence type="ECO:0000313" key="14">
    <source>
        <dbReference type="Ensembl" id="ENSACAP00000017239.3"/>
    </source>
</evidence>
<feature type="domain" description="G-protein coupled receptors family 3 profile" evidence="13">
    <location>
        <begin position="274"/>
        <end position="538"/>
    </location>
</feature>
<keyword evidence="10" id="KW-0325">Glycoprotein</keyword>
<keyword evidence="15" id="KW-1185">Reference proteome</keyword>
<dbReference type="PANTHER" id="PTHR24061:SF599">
    <property type="entry name" value="G-PROTEIN COUPLED RECEPTORS FAMILY 3 PROFILE DOMAIN-CONTAINING PROTEIN"/>
    <property type="match status" value="1"/>
</dbReference>
<keyword evidence="6 12" id="KW-1133">Transmembrane helix</keyword>
<dbReference type="Gene3D" id="2.10.50.30">
    <property type="entry name" value="GPCR, family 3, nine cysteines domain"/>
    <property type="match status" value="1"/>
</dbReference>
<keyword evidence="5" id="KW-0732">Signal</keyword>
<evidence type="ECO:0000259" key="13">
    <source>
        <dbReference type="PROSITE" id="PS50259"/>
    </source>
</evidence>
<feature type="transmembrane region" description="Helical" evidence="12">
    <location>
        <begin position="274"/>
        <end position="297"/>
    </location>
</feature>
<dbReference type="InterPro" id="IPR028082">
    <property type="entry name" value="Peripla_BP_I"/>
</dbReference>
<name>H9GPC4_ANOCA</name>
<reference evidence="14" key="3">
    <citation type="submission" date="2025-09" db="UniProtKB">
        <authorList>
            <consortium name="Ensembl"/>
        </authorList>
    </citation>
    <scope>IDENTIFICATION</scope>
</reference>
<feature type="transmembrane region" description="Helical" evidence="12">
    <location>
        <begin position="312"/>
        <end position="332"/>
    </location>
</feature>
<dbReference type="GO" id="GO:0005886">
    <property type="term" value="C:plasma membrane"/>
    <property type="evidence" value="ECO:0000318"/>
    <property type="project" value="GO_Central"/>
</dbReference>
<dbReference type="InterPro" id="IPR017979">
    <property type="entry name" value="GPCR_3_CS"/>
</dbReference>
<dbReference type="InterPro" id="IPR001828">
    <property type="entry name" value="ANF_lig-bd_rcpt"/>
</dbReference>
<feature type="transmembrane region" description="Helical" evidence="12">
    <location>
        <begin position="500"/>
        <end position="523"/>
    </location>
</feature>
<dbReference type="PROSITE" id="PS50259">
    <property type="entry name" value="G_PROTEIN_RECEP_F3_4"/>
    <property type="match status" value="1"/>
</dbReference>
<reference evidence="14" key="2">
    <citation type="submission" date="2025-08" db="UniProtKB">
        <authorList>
            <consortium name="Ensembl"/>
        </authorList>
    </citation>
    <scope>IDENTIFICATION</scope>
</reference>
<organism evidence="14 15">
    <name type="scientific">Anolis carolinensis</name>
    <name type="common">Green anole</name>
    <name type="synonym">American chameleon</name>
    <dbReference type="NCBI Taxonomy" id="28377"/>
    <lineage>
        <taxon>Eukaryota</taxon>
        <taxon>Metazoa</taxon>
        <taxon>Chordata</taxon>
        <taxon>Craniata</taxon>
        <taxon>Vertebrata</taxon>
        <taxon>Euteleostomi</taxon>
        <taxon>Lepidosauria</taxon>
        <taxon>Squamata</taxon>
        <taxon>Bifurcata</taxon>
        <taxon>Unidentata</taxon>
        <taxon>Episquamata</taxon>
        <taxon>Toxicofera</taxon>
        <taxon>Iguania</taxon>
        <taxon>Dactyloidae</taxon>
        <taxon>Anolis</taxon>
    </lineage>
</organism>
<evidence type="ECO:0000256" key="2">
    <source>
        <dbReference type="ARBA" id="ARBA00007242"/>
    </source>
</evidence>
<dbReference type="Proteomes" id="UP000001646">
    <property type="component" value="Unplaced"/>
</dbReference>
<keyword evidence="9" id="KW-0675">Receptor</keyword>
<proteinExistence type="inferred from homology"/>
<accession>H9GPC4</accession>
<sequence length="545" mass="61225">MAQLDFISTDIPGFKEFLQKVKPNWTQGDGFHKIFWEQVFDCFFPDPEMLMKVTEACTSEEKLESLPATLFEMNMTGHSYSIYNAVYALAHALQALYSVTSKHRGMPRGKSNESQSLQPWQLHQFLQGISFNNSAGETVSFDDNREIVGGFDIMNIIMFHNNSFQRVKVGHVALKSIGEEEFIIHEDLIVWPGHFNQVVPISLCNEHCYPGHQKKKKEGEKFCCYDCIPCPEEKISNQTDMDDCFKCAEDQYSNEHKNKCMNKTIRFLAFEEPLGIGLASIAVSFSLITALVLGVFVKNKDTPIVKANNRDLTYGLLVSLLLCFLSSLLFLGKPSKVTCLLRQPTFGIIFSVAVSCILAKTTLVSLAFLATKPGSRKKKWIGKKLARDIVLPCSLLQTSICILWLLSFPSFPELDMYSLPEESIVQCNEGSVIMFYSILGYLGLLAIASFAVAFQVRNLPKGFNEAKFITFSMLIFCSVWASFVPTHLSSKGKGMVAVEIFSIVFSSAGILGFIFAPKCYIIVLRPDLNSRELESYISLNYETDL</sequence>
<protein>
    <recommendedName>
        <fullName evidence="13">G-protein coupled receptors family 3 profile domain-containing protein</fullName>
    </recommendedName>
</protein>
<dbReference type="Pfam" id="PF00003">
    <property type="entry name" value="7tm_3"/>
    <property type="match status" value="1"/>
</dbReference>
<dbReference type="PROSITE" id="PS00981">
    <property type="entry name" value="G_PROTEIN_RECEP_F3_3"/>
    <property type="match status" value="1"/>
</dbReference>
<dbReference type="GeneTree" id="ENSGT00950000182788"/>
<evidence type="ECO:0000256" key="8">
    <source>
        <dbReference type="ARBA" id="ARBA00023136"/>
    </source>
</evidence>
<dbReference type="GO" id="GO:0004930">
    <property type="term" value="F:G protein-coupled receptor activity"/>
    <property type="evidence" value="ECO:0000318"/>
    <property type="project" value="GO_Central"/>
</dbReference>
<keyword evidence="7" id="KW-0297">G-protein coupled receptor</keyword>
<evidence type="ECO:0000256" key="3">
    <source>
        <dbReference type="ARBA" id="ARBA00022475"/>
    </source>
</evidence>
<reference evidence="14" key="1">
    <citation type="submission" date="2009-12" db="EMBL/GenBank/DDBJ databases">
        <title>The Genome Sequence of Anolis carolinensis (Green Anole Lizard).</title>
        <authorList>
            <consortium name="The Genome Sequencing Platform"/>
            <person name="Di Palma F."/>
            <person name="Alfoldi J."/>
            <person name="Heiman D."/>
            <person name="Young S."/>
            <person name="Grabherr M."/>
            <person name="Johnson J."/>
            <person name="Lander E.S."/>
            <person name="Lindblad-Toh K."/>
        </authorList>
    </citation>
    <scope>NUCLEOTIDE SEQUENCE [LARGE SCALE GENOMIC DNA]</scope>
    <source>
        <strain evidence="14">JBL SC #1</strain>
    </source>
</reference>
<evidence type="ECO:0000256" key="9">
    <source>
        <dbReference type="ARBA" id="ARBA00023170"/>
    </source>
</evidence>
<keyword evidence="8 12" id="KW-0472">Membrane</keyword>
<dbReference type="InParanoid" id="H9GPC4"/>
<comment type="similarity">
    <text evidence="2">Belongs to the G-protein coupled receptor 3 family.</text>
</comment>
<comment type="subcellular location">
    <subcellularLocation>
        <location evidence="1">Cell membrane</location>
        <topology evidence="1">Multi-pass membrane protein</topology>
    </subcellularLocation>
</comment>
<dbReference type="Pfam" id="PF01094">
    <property type="entry name" value="ANF_receptor"/>
    <property type="match status" value="1"/>
</dbReference>
<evidence type="ECO:0000256" key="11">
    <source>
        <dbReference type="ARBA" id="ARBA00023224"/>
    </source>
</evidence>
<feature type="transmembrane region" description="Helical" evidence="12">
    <location>
        <begin position="344"/>
        <end position="369"/>
    </location>
</feature>
<dbReference type="InterPro" id="IPR038550">
    <property type="entry name" value="GPCR_3_9-Cys_sf"/>
</dbReference>
<evidence type="ECO:0000256" key="6">
    <source>
        <dbReference type="ARBA" id="ARBA00022989"/>
    </source>
</evidence>